<name>A0A212TMF0_9BACT</name>
<dbReference type="EMBL" id="FYEW01000001">
    <property type="protein sequence ID" value="SNC67001.1"/>
    <property type="molecule type" value="Genomic_DNA"/>
</dbReference>
<sequence>MYMKRILIYLIALSLVHTVQAKCYTSGLRVWPSSKTVKSNTVFVIDAWANSQPIVSGLGSTYHAFLQAGSARIPLVVKEKLVGQYAMTQAVLQPSRALEVGTQYELIIRGEGAKTGNVIEYANGMGITRVFYTVEPGLDETPPTWKTLPQEKSKQYIEMGCGPEVVVDFSANILDQSACLIKATVKDLASGKTSSYYLQPGTTGLVSVGHGMCVGAFMLEKGTRFSVTFTLLDASGNTKAWTGKAIEFTRPLVAG</sequence>
<keyword evidence="3" id="KW-1185">Reference proteome</keyword>
<keyword evidence="1" id="KW-0732">Signal</keyword>
<dbReference type="Proteomes" id="UP000198131">
    <property type="component" value="Unassembled WGS sequence"/>
</dbReference>
<evidence type="ECO:0000256" key="1">
    <source>
        <dbReference type="SAM" id="SignalP"/>
    </source>
</evidence>
<dbReference type="AlphaFoldDB" id="A0A212TMF0"/>
<proteinExistence type="predicted"/>
<accession>A0A212TMF0</accession>
<evidence type="ECO:0000313" key="2">
    <source>
        <dbReference type="EMBL" id="SNC67001.1"/>
    </source>
</evidence>
<gene>
    <name evidence="2" type="ORF">SAMN06265337_1802</name>
</gene>
<feature type="signal peptide" evidence="1">
    <location>
        <begin position="1"/>
        <end position="21"/>
    </location>
</feature>
<reference evidence="3" key="1">
    <citation type="submission" date="2017-06" db="EMBL/GenBank/DDBJ databases">
        <authorList>
            <person name="Varghese N."/>
            <person name="Submissions S."/>
        </authorList>
    </citation>
    <scope>NUCLEOTIDE SEQUENCE [LARGE SCALE GENOMIC DNA]</scope>
    <source>
        <strain evidence="3">DSM 11116</strain>
    </source>
</reference>
<feature type="chain" id="PRO_5012532948" evidence="1">
    <location>
        <begin position="22"/>
        <end position="255"/>
    </location>
</feature>
<organism evidence="2 3">
    <name type="scientific">Hymenobacter gelipurpurascens</name>
    <dbReference type="NCBI Taxonomy" id="89968"/>
    <lineage>
        <taxon>Bacteria</taxon>
        <taxon>Pseudomonadati</taxon>
        <taxon>Bacteroidota</taxon>
        <taxon>Cytophagia</taxon>
        <taxon>Cytophagales</taxon>
        <taxon>Hymenobacteraceae</taxon>
        <taxon>Hymenobacter</taxon>
    </lineage>
</organism>
<evidence type="ECO:0000313" key="3">
    <source>
        <dbReference type="Proteomes" id="UP000198131"/>
    </source>
</evidence>
<protein>
    <submittedName>
        <fullName evidence="2">Uncharacterized protein</fullName>
    </submittedName>
</protein>